<sequence length="165" mass="17867">MGAKKKKQRDVFVSSGLFYIPNSRDEGRGFRKDRRSPEEDFSSRRTGALVLHPQTNVLPFSVVEERRNSVEYPVSSERRAGGKKSRRRDGRVGISANDSNSGTEVVWGTYGRRNAGKLEGNAAPGEESGSGGGQSKPGERKEGKGSSVAGSGDLARRPATRREGN</sequence>
<gene>
    <name evidence="2" type="ORF">K0M31_012500</name>
</gene>
<protein>
    <submittedName>
        <fullName evidence="2">Uncharacterized protein</fullName>
    </submittedName>
</protein>
<feature type="compositionally biased region" description="Basic and acidic residues" evidence="1">
    <location>
        <begin position="23"/>
        <end position="43"/>
    </location>
</feature>
<proteinExistence type="predicted"/>
<reference evidence="2" key="1">
    <citation type="submission" date="2021-10" db="EMBL/GenBank/DDBJ databases">
        <title>Melipona bicolor Genome sequencing and assembly.</title>
        <authorList>
            <person name="Araujo N.S."/>
            <person name="Arias M.C."/>
        </authorList>
    </citation>
    <scope>NUCLEOTIDE SEQUENCE</scope>
    <source>
        <strain evidence="2">USP_2M_L1-L4_2017</strain>
        <tissue evidence="2">Whole body</tissue>
    </source>
</reference>
<feature type="compositionally biased region" description="Basic and acidic residues" evidence="1">
    <location>
        <begin position="154"/>
        <end position="165"/>
    </location>
</feature>
<dbReference type="EMBL" id="JAHYIQ010000031">
    <property type="protein sequence ID" value="KAK1120521.1"/>
    <property type="molecule type" value="Genomic_DNA"/>
</dbReference>
<accession>A0AA40FJZ7</accession>
<evidence type="ECO:0000313" key="3">
    <source>
        <dbReference type="Proteomes" id="UP001177670"/>
    </source>
</evidence>
<keyword evidence="3" id="KW-1185">Reference proteome</keyword>
<organism evidence="2 3">
    <name type="scientific">Melipona bicolor</name>
    <dbReference type="NCBI Taxonomy" id="60889"/>
    <lineage>
        <taxon>Eukaryota</taxon>
        <taxon>Metazoa</taxon>
        <taxon>Ecdysozoa</taxon>
        <taxon>Arthropoda</taxon>
        <taxon>Hexapoda</taxon>
        <taxon>Insecta</taxon>
        <taxon>Pterygota</taxon>
        <taxon>Neoptera</taxon>
        <taxon>Endopterygota</taxon>
        <taxon>Hymenoptera</taxon>
        <taxon>Apocrita</taxon>
        <taxon>Aculeata</taxon>
        <taxon>Apoidea</taxon>
        <taxon>Anthophila</taxon>
        <taxon>Apidae</taxon>
        <taxon>Melipona</taxon>
    </lineage>
</organism>
<evidence type="ECO:0000256" key="1">
    <source>
        <dbReference type="SAM" id="MobiDB-lite"/>
    </source>
</evidence>
<comment type="caution">
    <text evidence="2">The sequence shown here is derived from an EMBL/GenBank/DDBJ whole genome shotgun (WGS) entry which is preliminary data.</text>
</comment>
<name>A0AA40FJZ7_9HYME</name>
<dbReference type="AlphaFoldDB" id="A0AA40FJZ7"/>
<feature type="region of interest" description="Disordered" evidence="1">
    <location>
        <begin position="66"/>
        <end position="165"/>
    </location>
</feature>
<dbReference type="Proteomes" id="UP001177670">
    <property type="component" value="Unassembled WGS sequence"/>
</dbReference>
<feature type="region of interest" description="Disordered" evidence="1">
    <location>
        <begin position="23"/>
        <end position="48"/>
    </location>
</feature>
<evidence type="ECO:0000313" key="2">
    <source>
        <dbReference type="EMBL" id="KAK1120521.1"/>
    </source>
</evidence>